<sequence length="100" mass="11190">MSQLVLPNCIMPSSTFQIHMHSPAVVPGKPIELGGSLGREAATGQGVFLLQLSFFSLNMECQLLILSSLSRDLEMWDFGQHHLFIRQVERLLQLVTLLVQ</sequence>
<protein>
    <submittedName>
        <fullName evidence="1">Uncharacterized protein</fullName>
    </submittedName>
</protein>
<comment type="caution">
    <text evidence="1">The sequence shown here is derived from an EMBL/GenBank/DDBJ whole genome shotgun (WGS) entry which is preliminary data.</text>
</comment>
<evidence type="ECO:0000313" key="1">
    <source>
        <dbReference type="EMBL" id="GMI93456.1"/>
    </source>
</evidence>
<organism evidence="1 2">
    <name type="scientific">Hibiscus trionum</name>
    <name type="common">Flower of an hour</name>
    <dbReference type="NCBI Taxonomy" id="183268"/>
    <lineage>
        <taxon>Eukaryota</taxon>
        <taxon>Viridiplantae</taxon>
        <taxon>Streptophyta</taxon>
        <taxon>Embryophyta</taxon>
        <taxon>Tracheophyta</taxon>
        <taxon>Spermatophyta</taxon>
        <taxon>Magnoliopsida</taxon>
        <taxon>eudicotyledons</taxon>
        <taxon>Gunneridae</taxon>
        <taxon>Pentapetalae</taxon>
        <taxon>rosids</taxon>
        <taxon>malvids</taxon>
        <taxon>Malvales</taxon>
        <taxon>Malvaceae</taxon>
        <taxon>Malvoideae</taxon>
        <taxon>Hibiscus</taxon>
    </lineage>
</organism>
<dbReference type="AlphaFoldDB" id="A0A9W7MAI2"/>
<name>A0A9W7MAI2_HIBTR</name>
<proteinExistence type="predicted"/>
<dbReference type="OrthoDB" id="10626618at2759"/>
<keyword evidence="2" id="KW-1185">Reference proteome</keyword>
<gene>
    <name evidence="1" type="ORF">HRI_003014900</name>
</gene>
<dbReference type="EMBL" id="BSYR01000025">
    <property type="protein sequence ID" value="GMI93456.1"/>
    <property type="molecule type" value="Genomic_DNA"/>
</dbReference>
<dbReference type="Proteomes" id="UP001165190">
    <property type="component" value="Unassembled WGS sequence"/>
</dbReference>
<reference evidence="1" key="1">
    <citation type="submission" date="2023-05" db="EMBL/GenBank/DDBJ databases">
        <title>Genome and transcriptome analyses reveal genes involved in the formation of fine ridges on petal epidermal cells in Hibiscus trionum.</title>
        <authorList>
            <person name="Koshimizu S."/>
            <person name="Masuda S."/>
            <person name="Ishii T."/>
            <person name="Shirasu K."/>
            <person name="Hoshino A."/>
            <person name="Arita M."/>
        </authorList>
    </citation>
    <scope>NUCLEOTIDE SEQUENCE</scope>
    <source>
        <strain evidence="1">Hamamatsu line</strain>
    </source>
</reference>
<accession>A0A9W7MAI2</accession>
<evidence type="ECO:0000313" key="2">
    <source>
        <dbReference type="Proteomes" id="UP001165190"/>
    </source>
</evidence>